<feature type="transmembrane region" description="Helical" evidence="1">
    <location>
        <begin position="69"/>
        <end position="91"/>
    </location>
</feature>
<accession>A0ABD2A6Z5</accession>
<reference evidence="2 3" key="1">
    <citation type="journal article" date="2024" name="Ann. Entomol. Soc. Am.">
        <title>Genomic analyses of the southern and eastern yellowjacket wasps (Hymenoptera: Vespidae) reveal evolutionary signatures of social life.</title>
        <authorList>
            <person name="Catto M.A."/>
            <person name="Caine P.B."/>
            <person name="Orr S.E."/>
            <person name="Hunt B.G."/>
            <person name="Goodisman M.A.D."/>
        </authorList>
    </citation>
    <scope>NUCLEOTIDE SEQUENCE [LARGE SCALE GENOMIC DNA]</scope>
    <source>
        <strain evidence="2">233</strain>
        <tissue evidence="2">Head and thorax</tissue>
    </source>
</reference>
<feature type="transmembrane region" description="Helical" evidence="1">
    <location>
        <begin position="28"/>
        <end position="49"/>
    </location>
</feature>
<gene>
    <name evidence="2" type="ORF">V1478_014065</name>
</gene>
<proteinExistence type="predicted"/>
<keyword evidence="1" id="KW-0812">Transmembrane</keyword>
<evidence type="ECO:0000313" key="2">
    <source>
        <dbReference type="EMBL" id="KAL2716389.1"/>
    </source>
</evidence>
<keyword evidence="3" id="KW-1185">Reference proteome</keyword>
<evidence type="ECO:0000313" key="3">
    <source>
        <dbReference type="Proteomes" id="UP001607302"/>
    </source>
</evidence>
<comment type="caution">
    <text evidence="2">The sequence shown here is derived from an EMBL/GenBank/DDBJ whole genome shotgun (WGS) entry which is preliminary data.</text>
</comment>
<dbReference type="Proteomes" id="UP001607302">
    <property type="component" value="Unassembled WGS sequence"/>
</dbReference>
<sequence length="132" mass="15558">MYTHAIVSLVETLTFNIKIIQLTYWKNCYLSSELFLLDTSFLMIVTHISTEHLVCIFVNETMLNCWDEYWGTFMKAFIVHNIALLVQMLFFNKKKVEGSKAIKYDKPIRNYNVSIVKNYNIANLMNLLIMTK</sequence>
<evidence type="ECO:0000256" key="1">
    <source>
        <dbReference type="SAM" id="Phobius"/>
    </source>
</evidence>
<dbReference type="EMBL" id="JAUDFV010000154">
    <property type="protein sequence ID" value="KAL2716389.1"/>
    <property type="molecule type" value="Genomic_DNA"/>
</dbReference>
<organism evidence="2 3">
    <name type="scientific">Vespula squamosa</name>
    <name type="common">Southern yellow jacket</name>
    <name type="synonym">Wasp</name>
    <dbReference type="NCBI Taxonomy" id="30214"/>
    <lineage>
        <taxon>Eukaryota</taxon>
        <taxon>Metazoa</taxon>
        <taxon>Ecdysozoa</taxon>
        <taxon>Arthropoda</taxon>
        <taxon>Hexapoda</taxon>
        <taxon>Insecta</taxon>
        <taxon>Pterygota</taxon>
        <taxon>Neoptera</taxon>
        <taxon>Endopterygota</taxon>
        <taxon>Hymenoptera</taxon>
        <taxon>Apocrita</taxon>
        <taxon>Aculeata</taxon>
        <taxon>Vespoidea</taxon>
        <taxon>Vespidae</taxon>
        <taxon>Vespinae</taxon>
        <taxon>Vespula</taxon>
    </lineage>
</organism>
<name>A0ABD2A6Z5_VESSQ</name>
<keyword evidence="1" id="KW-0472">Membrane</keyword>
<protein>
    <submittedName>
        <fullName evidence="2">Uncharacterized protein</fullName>
    </submittedName>
</protein>
<keyword evidence="1" id="KW-1133">Transmembrane helix</keyword>
<dbReference type="AlphaFoldDB" id="A0ABD2A6Z5"/>